<dbReference type="InterPro" id="IPR011858">
    <property type="entry name" value="His6/HISN3"/>
</dbReference>
<dbReference type="GO" id="GO:0000105">
    <property type="term" value="P:L-histidine biosynthetic process"/>
    <property type="evidence" value="ECO:0007669"/>
    <property type="project" value="UniProtKB-UniPathway"/>
</dbReference>
<dbReference type="PANTHER" id="PTHR43090">
    <property type="entry name" value="1-(5-PHOSPHORIBOSYL)-5-[(5-PHOSPHORIBOSYLAMINO)METHYLIDENEAMINO] IMIDAZOLE-4-CARBOXAMIDE ISOMERASE"/>
    <property type="match status" value="1"/>
</dbReference>
<dbReference type="Proteomes" id="UP000243217">
    <property type="component" value="Unassembled WGS sequence"/>
</dbReference>
<dbReference type="InterPro" id="IPR044524">
    <property type="entry name" value="Isoase_HisA-like"/>
</dbReference>
<dbReference type="AlphaFoldDB" id="A0A1W0A9X4"/>
<comment type="similarity">
    <text evidence="2 7">Belongs to the HisA/HisF family.</text>
</comment>
<dbReference type="NCBIfam" id="TIGR02129">
    <property type="entry name" value="hisA_euk"/>
    <property type="match status" value="1"/>
</dbReference>
<dbReference type="GO" id="GO:0003949">
    <property type="term" value="F:1-(5-phosphoribosyl)-5-[(5-phosphoribosylamino)methylideneamino]imidazole-4-carboxamide isomerase activity"/>
    <property type="evidence" value="ECO:0007669"/>
    <property type="project" value="UniProtKB-EC"/>
</dbReference>
<comment type="pathway">
    <text evidence="1">Amino-acid biosynthesis; L-histidine biosynthesis; L-histidine from 5-phospho-alpha-D-ribose 1-diphosphate: step 4/9.</text>
</comment>
<proteinExistence type="inferred from homology"/>
<dbReference type="STRING" id="74557.A0A1W0A9X4"/>
<evidence type="ECO:0000256" key="4">
    <source>
        <dbReference type="ARBA" id="ARBA00022605"/>
    </source>
</evidence>
<evidence type="ECO:0000256" key="6">
    <source>
        <dbReference type="ARBA" id="ARBA00023235"/>
    </source>
</evidence>
<dbReference type="PANTHER" id="PTHR43090:SF2">
    <property type="entry name" value="1-(5-PHOSPHORIBOSYL)-5-[(5-PHOSPHORIBOSYLAMINO)METHYLIDENEAMINO] IMIDAZOLE-4-CARBOXAMIDE ISOMERASE"/>
    <property type="match status" value="1"/>
</dbReference>
<dbReference type="Pfam" id="PF00977">
    <property type="entry name" value="His_biosynth"/>
    <property type="match status" value="1"/>
</dbReference>
<evidence type="ECO:0000313" key="8">
    <source>
        <dbReference type="EMBL" id="OQS07008.1"/>
    </source>
</evidence>
<reference evidence="8 9" key="1">
    <citation type="journal article" date="2014" name="Genome Biol. Evol.">
        <title>The secreted proteins of Achlya hypogyna and Thraustotheca clavata identify the ancestral oomycete secretome and reveal gene acquisitions by horizontal gene transfer.</title>
        <authorList>
            <person name="Misner I."/>
            <person name="Blouin N."/>
            <person name="Leonard G."/>
            <person name="Richards T.A."/>
            <person name="Lane C.E."/>
        </authorList>
    </citation>
    <scope>NUCLEOTIDE SEQUENCE [LARGE SCALE GENOMIC DNA]</scope>
    <source>
        <strain evidence="8 9">ATCC 34112</strain>
    </source>
</reference>
<evidence type="ECO:0000313" key="9">
    <source>
        <dbReference type="Proteomes" id="UP000243217"/>
    </source>
</evidence>
<evidence type="ECO:0000256" key="5">
    <source>
        <dbReference type="ARBA" id="ARBA00023102"/>
    </source>
</evidence>
<evidence type="ECO:0000256" key="2">
    <source>
        <dbReference type="ARBA" id="ARBA00009667"/>
    </source>
</evidence>
<dbReference type="GO" id="GO:0005737">
    <property type="term" value="C:cytoplasm"/>
    <property type="evidence" value="ECO:0007669"/>
    <property type="project" value="TreeGrafter"/>
</dbReference>
<gene>
    <name evidence="8" type="ORF">THRCLA_00964</name>
</gene>
<name>A0A1W0A9X4_9STRA</name>
<evidence type="ECO:0000256" key="7">
    <source>
        <dbReference type="RuleBase" id="RU003657"/>
    </source>
</evidence>
<dbReference type="InterPro" id="IPR011060">
    <property type="entry name" value="RibuloseP-bd_barrel"/>
</dbReference>
<dbReference type="InterPro" id="IPR013785">
    <property type="entry name" value="Aldolase_TIM"/>
</dbReference>
<dbReference type="CDD" id="cd04723">
    <property type="entry name" value="HisA_HisF"/>
    <property type="match status" value="1"/>
</dbReference>
<dbReference type="EMBL" id="JNBS01000285">
    <property type="protein sequence ID" value="OQS07008.1"/>
    <property type="molecule type" value="Genomic_DNA"/>
</dbReference>
<comment type="caution">
    <text evidence="8">The sequence shown here is derived from an EMBL/GenBank/DDBJ whole genome shotgun (WGS) entry which is preliminary data.</text>
</comment>
<sequence length="263" mass="29035">MKFRPCIDIHAGVVKQIVGSTLSDLKTDAAPVTNFVSTVSSQEYAAMYKLDNLHGGHIIMLGASEANEKAALSALKAFPLGMQVGGGITSENCKLYLDQGASHVIVTSYVFRNGQIDMDRLKQLRDVAGKDRIVLDLSCRKKDDGHYYIMTDRWQIFTNVFLSQELLENLAEYCDEYLVHAVDVEGKRCGIQEELVQLLGQWSPIPVTYAGGARSLDDLDLVDRLGQGKVDLSIGSALNIFGGEIPYDAVVAWHKQNEKETNH</sequence>
<dbReference type="FunFam" id="3.20.20.70:FF:000110">
    <property type="entry name" value="1-(5-phosphoribosyl)-5-[(5-phosphoribosylamino)methylideneamino] imidazole-4-carboxamide isomerase, chloroplastic"/>
    <property type="match status" value="1"/>
</dbReference>
<evidence type="ECO:0000256" key="3">
    <source>
        <dbReference type="ARBA" id="ARBA00012550"/>
    </source>
</evidence>
<dbReference type="SUPFAM" id="SSF51366">
    <property type="entry name" value="Ribulose-phoshate binding barrel"/>
    <property type="match status" value="1"/>
</dbReference>
<evidence type="ECO:0000256" key="1">
    <source>
        <dbReference type="ARBA" id="ARBA00005133"/>
    </source>
</evidence>
<keyword evidence="6 8" id="KW-0413">Isomerase</keyword>
<keyword evidence="5 7" id="KW-0368">Histidine biosynthesis</keyword>
<dbReference type="InterPro" id="IPR006062">
    <property type="entry name" value="His_biosynth"/>
</dbReference>
<dbReference type="OrthoDB" id="446074at2759"/>
<dbReference type="GO" id="GO:0000162">
    <property type="term" value="P:L-tryptophan biosynthetic process"/>
    <property type="evidence" value="ECO:0007669"/>
    <property type="project" value="TreeGrafter"/>
</dbReference>
<protein>
    <recommendedName>
        <fullName evidence="3">1-(5-phosphoribosyl)-5-[(5-phosphoribosylamino)methylideneamino]imidazole-4-carboxamideisomerase</fullName>
        <ecNumber evidence="3">5.3.1.16</ecNumber>
    </recommendedName>
</protein>
<keyword evidence="4 7" id="KW-0028">Amino-acid biosynthesis</keyword>
<organism evidence="8 9">
    <name type="scientific">Thraustotheca clavata</name>
    <dbReference type="NCBI Taxonomy" id="74557"/>
    <lineage>
        <taxon>Eukaryota</taxon>
        <taxon>Sar</taxon>
        <taxon>Stramenopiles</taxon>
        <taxon>Oomycota</taxon>
        <taxon>Saprolegniomycetes</taxon>
        <taxon>Saprolegniales</taxon>
        <taxon>Achlyaceae</taxon>
        <taxon>Thraustotheca</taxon>
    </lineage>
</organism>
<accession>A0A1W0A9X4</accession>
<dbReference type="EC" id="5.3.1.16" evidence="3"/>
<dbReference type="UniPathway" id="UPA00031">
    <property type="reaction ID" value="UER00009"/>
</dbReference>
<keyword evidence="9" id="KW-1185">Reference proteome</keyword>
<dbReference type="Gene3D" id="3.20.20.70">
    <property type="entry name" value="Aldolase class I"/>
    <property type="match status" value="1"/>
</dbReference>